<dbReference type="AlphaFoldDB" id="K0B2K8"/>
<dbReference type="PANTHER" id="PTHR42951">
    <property type="entry name" value="METALLO-BETA-LACTAMASE DOMAIN-CONTAINING"/>
    <property type="match status" value="1"/>
</dbReference>
<accession>K0B2K8</accession>
<sequence length="265" mass="29369">MITELLHKISNISMRSQKITDDIILIRLKIVNACIIDTPKGWFLIDTGMENAAGFIIEVAEKHFGKGTVPKAIILTHGHFDHIGSIIQLTNYWNVPVYAHKLELPYLIGEKDYPQGNPDAGGGIVSLMSSSFPHSAIDISHHIHPLPDDGSIPDMNDWRWIHTPGHSPGHISLFRDRDRTLIVGDAFSTVQQESLSSVLSQDKKISGPPAYLTIDWKSAQESVSKLKDLSPSLAITSHGMPIEGNELNKFLDQLVSNFEQIAILK</sequence>
<dbReference type="SMART" id="SM00849">
    <property type="entry name" value="Lactamase_B"/>
    <property type="match status" value="1"/>
</dbReference>
<dbReference type="RefSeq" id="WP_014968311.1">
    <property type="nucleotide sequence ID" value="NC_018664.1"/>
</dbReference>
<reference evidence="2 3" key="1">
    <citation type="journal article" date="2012" name="PLoS ONE">
        <title>The purine-utilizing bacterium Clostridium acidurici 9a: a genome-guided metabolic reconsideration.</title>
        <authorList>
            <person name="Hartwich K."/>
            <person name="Poehlein A."/>
            <person name="Daniel R."/>
        </authorList>
    </citation>
    <scope>NUCLEOTIDE SEQUENCE [LARGE SCALE GENOMIC DNA]</scope>
    <source>
        <strain evidence="3">ATCC 7906 / DSM 604 / BCRC 14475 / CIP 104303 / KCTC 5404 / NCIMB 10678 / 9a</strain>
    </source>
</reference>
<dbReference type="PANTHER" id="PTHR42951:SF17">
    <property type="entry name" value="METALLO-BETA-LACTAMASE DOMAIN-CONTAINING PROTEIN"/>
    <property type="match status" value="1"/>
</dbReference>
<evidence type="ECO:0000259" key="1">
    <source>
        <dbReference type="SMART" id="SM00849"/>
    </source>
</evidence>
<dbReference type="STRING" id="1128398.Curi_c21720"/>
<evidence type="ECO:0000313" key="3">
    <source>
        <dbReference type="Proteomes" id="UP000006094"/>
    </source>
</evidence>
<dbReference type="eggNOG" id="COG0491">
    <property type="taxonomic scope" value="Bacteria"/>
</dbReference>
<dbReference type="PATRIC" id="fig|1128398.3.peg.2244"/>
<dbReference type="Gene3D" id="3.60.15.10">
    <property type="entry name" value="Ribonuclease Z/Hydroxyacylglutathione hydrolase-like"/>
    <property type="match status" value="1"/>
</dbReference>
<dbReference type="InterPro" id="IPR036866">
    <property type="entry name" value="RibonucZ/Hydroxyglut_hydro"/>
</dbReference>
<dbReference type="InterPro" id="IPR001279">
    <property type="entry name" value="Metallo-B-lactamas"/>
</dbReference>
<dbReference type="HOGENOM" id="CLU_030571_2_0_9"/>
<name>K0B2K8_GOTA9</name>
<dbReference type="EMBL" id="CP003326">
    <property type="protein sequence ID" value="AFS79175.1"/>
    <property type="molecule type" value="Genomic_DNA"/>
</dbReference>
<dbReference type="Proteomes" id="UP000006094">
    <property type="component" value="Chromosome"/>
</dbReference>
<dbReference type="CDD" id="cd07721">
    <property type="entry name" value="yflN-like_MBL-fold"/>
    <property type="match status" value="1"/>
</dbReference>
<gene>
    <name evidence="2" type="ordered locus">Curi_c21720</name>
</gene>
<keyword evidence="3" id="KW-1185">Reference proteome</keyword>
<dbReference type="KEGG" id="cad:Curi_c21720"/>
<dbReference type="Pfam" id="PF00753">
    <property type="entry name" value="Lactamase_B"/>
    <property type="match status" value="1"/>
</dbReference>
<proteinExistence type="predicted"/>
<protein>
    <submittedName>
        <fullName evidence="2">Beta-lactamase domain-containing protein</fullName>
    </submittedName>
</protein>
<feature type="domain" description="Metallo-beta-lactamase" evidence="1">
    <location>
        <begin position="30"/>
        <end position="238"/>
    </location>
</feature>
<dbReference type="OrthoDB" id="9802248at2"/>
<dbReference type="InterPro" id="IPR050855">
    <property type="entry name" value="NDM-1-like"/>
</dbReference>
<organism evidence="2 3">
    <name type="scientific">Gottschalkia acidurici (strain ATCC 7906 / DSM 604 / BCRC 14475 / CIP 104303 / KCTC 5404 / NCIMB 10678 / 9a)</name>
    <name type="common">Clostridium acidurici</name>
    <dbReference type="NCBI Taxonomy" id="1128398"/>
    <lineage>
        <taxon>Bacteria</taxon>
        <taxon>Bacillati</taxon>
        <taxon>Bacillota</taxon>
        <taxon>Tissierellia</taxon>
        <taxon>Tissierellales</taxon>
        <taxon>Gottschalkiaceae</taxon>
        <taxon>Gottschalkia</taxon>
    </lineage>
</organism>
<evidence type="ECO:0000313" key="2">
    <source>
        <dbReference type="EMBL" id="AFS79175.1"/>
    </source>
</evidence>
<dbReference type="SUPFAM" id="SSF56281">
    <property type="entry name" value="Metallo-hydrolase/oxidoreductase"/>
    <property type="match status" value="1"/>
</dbReference>